<dbReference type="AlphaFoldDB" id="A0A1X7TTA8"/>
<dbReference type="Gene3D" id="3.30.420.10">
    <property type="entry name" value="Ribonuclease H-like superfamily/Ribonuclease H"/>
    <property type="match status" value="1"/>
</dbReference>
<name>A0A1X7TTA8_AMPQE</name>
<sequence>MLATSAKNNPLNWESYIRPVCFAYNTSIHALTGFTPLYLMYGREARLPIDLTFGVTSSSLSDLFPLTYSRHMQLVLHYAYKKARDTLGDVQRRQKMLYDRKVHGPSYKEGDKVLLYSTLVLLLNVSCITHGPVHTKLSPYYLMSIIK</sequence>
<organism evidence="1">
    <name type="scientific">Amphimedon queenslandica</name>
    <name type="common">Sponge</name>
    <dbReference type="NCBI Taxonomy" id="400682"/>
    <lineage>
        <taxon>Eukaryota</taxon>
        <taxon>Metazoa</taxon>
        <taxon>Porifera</taxon>
        <taxon>Demospongiae</taxon>
        <taxon>Heteroscleromorpha</taxon>
        <taxon>Haplosclerida</taxon>
        <taxon>Niphatidae</taxon>
        <taxon>Amphimedon</taxon>
    </lineage>
</organism>
<dbReference type="InterPro" id="IPR036397">
    <property type="entry name" value="RNaseH_sf"/>
</dbReference>
<dbReference type="EnsemblMetazoa" id="Aqu2.1.18389_001">
    <property type="protein sequence ID" value="Aqu2.1.18389_001"/>
    <property type="gene ID" value="Aqu2.1.18389"/>
</dbReference>
<dbReference type="InParanoid" id="A0A1X7TTA8"/>
<dbReference type="GO" id="GO:0003676">
    <property type="term" value="F:nucleic acid binding"/>
    <property type="evidence" value="ECO:0007669"/>
    <property type="project" value="InterPro"/>
</dbReference>
<accession>A0A1X7TTA8</accession>
<reference evidence="1" key="1">
    <citation type="submission" date="2017-05" db="UniProtKB">
        <authorList>
            <consortium name="EnsemblMetazoa"/>
        </authorList>
    </citation>
    <scope>IDENTIFICATION</scope>
</reference>
<evidence type="ECO:0008006" key="2">
    <source>
        <dbReference type="Google" id="ProtNLM"/>
    </source>
</evidence>
<evidence type="ECO:0000313" key="1">
    <source>
        <dbReference type="EnsemblMetazoa" id="Aqu2.1.18389_001"/>
    </source>
</evidence>
<protein>
    <recommendedName>
        <fullName evidence="2">Integrase catalytic domain-containing protein</fullName>
    </recommendedName>
</protein>
<proteinExistence type="predicted"/>
<dbReference type="STRING" id="400682.A0A1X7TTA8"/>